<dbReference type="AlphaFoldDB" id="A0AAV4Q5G6"/>
<sequence length="142" mass="16721">MGTEAAGVFFQTQPPTQNKKEKSYACLFNFFPLLTLRSRVTRVTLPFHQRVSTSIFQRVRRRLKQKRWATDFPIFMNPRSPIQSTPARRCQPRKGLVKYSVWISAETSYEEFRWSLPLLTLICDVLDFPNVKKDIYSSIRTN</sequence>
<comment type="caution">
    <text evidence="1">The sequence shown here is derived from an EMBL/GenBank/DDBJ whole genome shotgun (WGS) entry which is preliminary data.</text>
</comment>
<reference evidence="1 2" key="1">
    <citation type="submission" date="2021-06" db="EMBL/GenBank/DDBJ databases">
        <title>Caerostris extrusa draft genome.</title>
        <authorList>
            <person name="Kono N."/>
            <person name="Arakawa K."/>
        </authorList>
    </citation>
    <scope>NUCLEOTIDE SEQUENCE [LARGE SCALE GENOMIC DNA]</scope>
</reference>
<gene>
    <name evidence="1" type="ORF">CEXT_128041</name>
</gene>
<dbReference type="EMBL" id="BPLR01005731">
    <property type="protein sequence ID" value="GIY04594.1"/>
    <property type="molecule type" value="Genomic_DNA"/>
</dbReference>
<name>A0AAV4Q5G6_CAEEX</name>
<organism evidence="1 2">
    <name type="scientific">Caerostris extrusa</name>
    <name type="common">Bark spider</name>
    <name type="synonym">Caerostris bankana</name>
    <dbReference type="NCBI Taxonomy" id="172846"/>
    <lineage>
        <taxon>Eukaryota</taxon>
        <taxon>Metazoa</taxon>
        <taxon>Ecdysozoa</taxon>
        <taxon>Arthropoda</taxon>
        <taxon>Chelicerata</taxon>
        <taxon>Arachnida</taxon>
        <taxon>Araneae</taxon>
        <taxon>Araneomorphae</taxon>
        <taxon>Entelegynae</taxon>
        <taxon>Araneoidea</taxon>
        <taxon>Araneidae</taxon>
        <taxon>Caerostris</taxon>
    </lineage>
</organism>
<protein>
    <submittedName>
        <fullName evidence="1">Uncharacterized protein</fullName>
    </submittedName>
</protein>
<dbReference type="Proteomes" id="UP001054945">
    <property type="component" value="Unassembled WGS sequence"/>
</dbReference>
<keyword evidence="2" id="KW-1185">Reference proteome</keyword>
<evidence type="ECO:0000313" key="1">
    <source>
        <dbReference type="EMBL" id="GIY04594.1"/>
    </source>
</evidence>
<proteinExistence type="predicted"/>
<accession>A0AAV4Q5G6</accession>
<evidence type="ECO:0000313" key="2">
    <source>
        <dbReference type="Proteomes" id="UP001054945"/>
    </source>
</evidence>